<dbReference type="Gene3D" id="3.90.1200.10">
    <property type="match status" value="1"/>
</dbReference>
<dbReference type="InterPro" id="IPR051678">
    <property type="entry name" value="AGP_Transferase"/>
</dbReference>
<dbReference type="Pfam" id="PF01636">
    <property type="entry name" value="APH"/>
    <property type="match status" value="1"/>
</dbReference>
<evidence type="ECO:0000313" key="2">
    <source>
        <dbReference type="EMBL" id="GAA4030174.1"/>
    </source>
</evidence>
<evidence type="ECO:0000313" key="3">
    <source>
        <dbReference type="Proteomes" id="UP001500456"/>
    </source>
</evidence>
<comment type="caution">
    <text evidence="2">The sequence shown here is derived from an EMBL/GenBank/DDBJ whole genome shotgun (WGS) entry which is preliminary data.</text>
</comment>
<dbReference type="InterPro" id="IPR002575">
    <property type="entry name" value="Aminoglycoside_PTrfase"/>
</dbReference>
<dbReference type="EMBL" id="BAAAZX010000049">
    <property type="protein sequence ID" value="GAA4030174.1"/>
    <property type="molecule type" value="Genomic_DNA"/>
</dbReference>
<dbReference type="PANTHER" id="PTHR21310">
    <property type="entry name" value="AMINOGLYCOSIDE PHOSPHOTRANSFERASE-RELATED-RELATED"/>
    <property type="match status" value="1"/>
</dbReference>
<name>A0ABP7TRG1_9ACTN</name>
<keyword evidence="3" id="KW-1185">Reference proteome</keyword>
<protein>
    <submittedName>
        <fullName evidence="2">Aminoglycoside phosphotransferase family protein</fullName>
    </submittedName>
</protein>
<organism evidence="2 3">
    <name type="scientific">Streptomyces plumbiresistens</name>
    <dbReference type="NCBI Taxonomy" id="511811"/>
    <lineage>
        <taxon>Bacteria</taxon>
        <taxon>Bacillati</taxon>
        <taxon>Actinomycetota</taxon>
        <taxon>Actinomycetes</taxon>
        <taxon>Kitasatosporales</taxon>
        <taxon>Streptomycetaceae</taxon>
        <taxon>Streptomyces</taxon>
    </lineage>
</organism>
<accession>A0ABP7TRG1</accession>
<dbReference type="RefSeq" id="WP_345571528.1">
    <property type="nucleotide sequence ID" value="NZ_BAAAZX010000049.1"/>
</dbReference>
<gene>
    <name evidence="2" type="ORF">GCM10022232_90060</name>
</gene>
<sequence length="347" mass="39167">MSREPFAHDTATRIEYLAQTEPASLGLPEQTPASSPRNNRVRLLGQGESYTAWRLDADGSPPLVIRVPRRAPEDLPRPMSKEFAALPLIPDGIGPSAVLLEQARDNPLGSPYMVCGYVSGRVLHPAEWNDGLLAAHARQLSRLHARTFDRCGDVNAPAEEQGTNLSLTHLFTTSLTWWRETFPHVVDDPEVSRLLPRVEAFMAAAESAFRRLERFTLIHGDLVVPNILVDDAGTPRYVDWEWAEIGDRAKDLAYIGGRIPAPPWYLPLDRTRIRRLLETYLRHASDTCDETLDSLQTRRDAWEVYERFFSSLHFRTRRNSPEDLQTGLYTHAVAQLTAGLRHHLAPS</sequence>
<dbReference type="InterPro" id="IPR011009">
    <property type="entry name" value="Kinase-like_dom_sf"/>
</dbReference>
<proteinExistence type="predicted"/>
<dbReference type="Proteomes" id="UP001500456">
    <property type="component" value="Unassembled WGS sequence"/>
</dbReference>
<dbReference type="SUPFAM" id="SSF56112">
    <property type="entry name" value="Protein kinase-like (PK-like)"/>
    <property type="match status" value="1"/>
</dbReference>
<evidence type="ECO:0000259" key="1">
    <source>
        <dbReference type="Pfam" id="PF01636"/>
    </source>
</evidence>
<reference evidence="3" key="1">
    <citation type="journal article" date="2019" name="Int. J. Syst. Evol. Microbiol.">
        <title>The Global Catalogue of Microorganisms (GCM) 10K type strain sequencing project: providing services to taxonomists for standard genome sequencing and annotation.</title>
        <authorList>
            <consortium name="The Broad Institute Genomics Platform"/>
            <consortium name="The Broad Institute Genome Sequencing Center for Infectious Disease"/>
            <person name="Wu L."/>
            <person name="Ma J."/>
        </authorList>
    </citation>
    <scope>NUCLEOTIDE SEQUENCE [LARGE SCALE GENOMIC DNA]</scope>
    <source>
        <strain evidence="3">JCM 16924</strain>
    </source>
</reference>
<feature type="domain" description="Aminoglycoside phosphotransferase" evidence="1">
    <location>
        <begin position="41"/>
        <end position="271"/>
    </location>
</feature>